<reference evidence="1" key="1">
    <citation type="submission" date="2020-02" db="EMBL/GenBank/DDBJ databases">
        <title>Flavobacterium sp. genome.</title>
        <authorList>
            <person name="Jung H.S."/>
            <person name="Baek J.H."/>
            <person name="Jeon C.O."/>
        </authorList>
    </citation>
    <scope>NUCLEOTIDE SEQUENCE</scope>
    <source>
        <strain evidence="1">SE-s28</strain>
    </source>
</reference>
<gene>
    <name evidence="1" type="ORF">G6047_06655</name>
</gene>
<evidence type="ECO:0000313" key="2">
    <source>
        <dbReference type="Proteomes" id="UP000712080"/>
    </source>
</evidence>
<keyword evidence="2" id="KW-1185">Reference proteome</keyword>
<sequence>MSEVRKLYPEAANSKEKADAFHKLLSNVSDSDKDKSLVAYKGCSETLLSKYSGVLSGKIKHMKAGAKLIDAAVAADSDNAEIRMIRLSVQENVPAIVGYKDKIGEDKVFLLANWEKSGALKDYIKNFMLRSKSFTKEEKATLK</sequence>
<dbReference type="Proteomes" id="UP000712080">
    <property type="component" value="Unassembled WGS sequence"/>
</dbReference>
<proteinExistence type="predicted"/>
<name>A0A972FKL6_9FLAO</name>
<evidence type="ECO:0000313" key="1">
    <source>
        <dbReference type="EMBL" id="NMH27706.1"/>
    </source>
</evidence>
<dbReference type="EMBL" id="JAAMPU010000102">
    <property type="protein sequence ID" value="NMH27706.1"/>
    <property type="molecule type" value="Genomic_DNA"/>
</dbReference>
<protein>
    <submittedName>
        <fullName evidence="1">Uncharacterized protein</fullName>
    </submittedName>
</protein>
<organism evidence="1 2">
    <name type="scientific">Flavobacterium silvaticum</name>
    <dbReference type="NCBI Taxonomy" id="1852020"/>
    <lineage>
        <taxon>Bacteria</taxon>
        <taxon>Pseudomonadati</taxon>
        <taxon>Bacteroidota</taxon>
        <taxon>Flavobacteriia</taxon>
        <taxon>Flavobacteriales</taxon>
        <taxon>Flavobacteriaceae</taxon>
        <taxon>Flavobacterium</taxon>
    </lineage>
</organism>
<dbReference type="AlphaFoldDB" id="A0A972FKL6"/>
<comment type="caution">
    <text evidence="1">The sequence shown here is derived from an EMBL/GenBank/DDBJ whole genome shotgun (WGS) entry which is preliminary data.</text>
</comment>
<accession>A0A972FKL6</accession>